<protein>
    <submittedName>
        <fullName evidence="5">Ureidoglycolate lyase</fullName>
        <ecNumber evidence="5">4.3.2.3</ecNumber>
    </submittedName>
</protein>
<evidence type="ECO:0000256" key="4">
    <source>
        <dbReference type="ARBA" id="ARBA00047684"/>
    </source>
</evidence>
<dbReference type="InterPro" id="IPR047233">
    <property type="entry name" value="UAH_cupin"/>
</dbReference>
<dbReference type="EMBL" id="UOFW01000248">
    <property type="protein sequence ID" value="VAX08830.1"/>
    <property type="molecule type" value="Genomic_DNA"/>
</dbReference>
<dbReference type="Gene3D" id="2.60.120.480">
    <property type="entry name" value="Ureidoglycolate hydrolase"/>
    <property type="match status" value="1"/>
</dbReference>
<dbReference type="AlphaFoldDB" id="A0A3B1BEL7"/>
<dbReference type="GO" id="GO:0050385">
    <property type="term" value="F:ureidoglycolate lyase activity"/>
    <property type="evidence" value="ECO:0007669"/>
    <property type="project" value="UniProtKB-EC"/>
</dbReference>
<name>A0A3B1BEL7_9ZZZZ</name>
<evidence type="ECO:0000256" key="1">
    <source>
        <dbReference type="ARBA" id="ARBA00011738"/>
    </source>
</evidence>
<keyword evidence="2" id="KW-0659">Purine metabolism</keyword>
<dbReference type="InterPro" id="IPR011051">
    <property type="entry name" value="RmlC_Cupin_sf"/>
</dbReference>
<sequence>MSTSSNTITIKPLNAQAFKNYGDVIETEGAHSFKINNGLCTRYHDLAKIEVSGPKARPLISLVKSMPYTLPLTLTMVERHPLGSQAFVPLSNKPFLIIVCDDHDGVPGTPCAFVSSNQQGINIAQNVWHGVLTPLDGMSDFLVIDRGGEGNNLEEYFFEEPFILVAR</sequence>
<dbReference type="InterPro" id="IPR023525">
    <property type="entry name" value="Ureidogly_lyase_bac"/>
</dbReference>
<dbReference type="InterPro" id="IPR024060">
    <property type="entry name" value="Ureidoglycolate_lyase_dom_sf"/>
</dbReference>
<reference evidence="5" key="1">
    <citation type="submission" date="2018-06" db="EMBL/GenBank/DDBJ databases">
        <authorList>
            <person name="Zhirakovskaya E."/>
        </authorList>
    </citation>
    <scope>NUCLEOTIDE SEQUENCE</scope>
</reference>
<dbReference type="CDD" id="cd20298">
    <property type="entry name" value="cupin_UAH"/>
    <property type="match status" value="1"/>
</dbReference>
<comment type="catalytic activity">
    <reaction evidence="4">
        <text>(S)-ureidoglycolate = urea + glyoxylate</text>
        <dbReference type="Rhea" id="RHEA:11304"/>
        <dbReference type="ChEBI" id="CHEBI:16199"/>
        <dbReference type="ChEBI" id="CHEBI:36655"/>
        <dbReference type="ChEBI" id="CHEBI:57296"/>
        <dbReference type="EC" id="4.3.2.3"/>
    </reaction>
</comment>
<dbReference type="GO" id="GO:0000256">
    <property type="term" value="P:allantoin catabolic process"/>
    <property type="evidence" value="ECO:0007669"/>
    <property type="project" value="InterPro"/>
</dbReference>
<dbReference type="PIRSF" id="PIRSF017306">
    <property type="entry name" value="Ureidogly_hydro"/>
    <property type="match status" value="1"/>
</dbReference>
<comment type="subunit">
    <text evidence="1">Homodimer.</text>
</comment>
<dbReference type="NCBIfam" id="NF009932">
    <property type="entry name" value="PRK13395.1"/>
    <property type="match status" value="1"/>
</dbReference>
<dbReference type="InterPro" id="IPR007247">
    <property type="entry name" value="Ureidogly_lyase"/>
</dbReference>
<proteinExistence type="inferred from homology"/>
<accession>A0A3B1BEL7</accession>
<dbReference type="GO" id="GO:0006144">
    <property type="term" value="P:purine nucleobase metabolic process"/>
    <property type="evidence" value="ECO:0007669"/>
    <property type="project" value="UniProtKB-KW"/>
</dbReference>
<evidence type="ECO:0000313" key="5">
    <source>
        <dbReference type="EMBL" id="VAX08830.1"/>
    </source>
</evidence>
<evidence type="ECO:0000256" key="3">
    <source>
        <dbReference type="ARBA" id="ARBA00023239"/>
    </source>
</evidence>
<evidence type="ECO:0000256" key="2">
    <source>
        <dbReference type="ARBA" id="ARBA00022631"/>
    </source>
</evidence>
<dbReference type="EC" id="4.3.2.3" evidence="5"/>
<dbReference type="PANTHER" id="PTHR21221:SF1">
    <property type="entry name" value="UREIDOGLYCOLATE LYASE"/>
    <property type="match status" value="1"/>
</dbReference>
<gene>
    <name evidence="5" type="ORF">MNBD_ALPHA03-798</name>
</gene>
<organism evidence="5">
    <name type="scientific">hydrothermal vent metagenome</name>
    <dbReference type="NCBI Taxonomy" id="652676"/>
    <lineage>
        <taxon>unclassified sequences</taxon>
        <taxon>metagenomes</taxon>
        <taxon>ecological metagenomes</taxon>
    </lineage>
</organism>
<dbReference type="PANTHER" id="PTHR21221">
    <property type="entry name" value="UREIDOGLYCOLATE HYDROLASE"/>
    <property type="match status" value="1"/>
</dbReference>
<keyword evidence="3 5" id="KW-0456">Lyase</keyword>
<dbReference type="SUPFAM" id="SSF51182">
    <property type="entry name" value="RmlC-like cupins"/>
    <property type="match status" value="1"/>
</dbReference>
<dbReference type="GO" id="GO:0004848">
    <property type="term" value="F:ureidoglycolate hydrolase activity"/>
    <property type="evidence" value="ECO:0007669"/>
    <property type="project" value="InterPro"/>
</dbReference>
<dbReference type="Pfam" id="PF04115">
    <property type="entry name" value="Ureidogly_lyase"/>
    <property type="match status" value="1"/>
</dbReference>
<dbReference type="HAMAP" id="MF_00616">
    <property type="entry name" value="Ureidogly_lyase"/>
    <property type="match status" value="1"/>
</dbReference>